<name>A0A7S1AJ33_NOCSC</name>
<feature type="transmembrane region" description="Helical" evidence="2">
    <location>
        <begin position="50"/>
        <end position="69"/>
    </location>
</feature>
<dbReference type="AlphaFoldDB" id="A0A7S1AJ33"/>
<dbReference type="EMBL" id="HBFQ01042753">
    <property type="protein sequence ID" value="CAD8855917.1"/>
    <property type="molecule type" value="Transcribed_RNA"/>
</dbReference>
<proteinExistence type="predicted"/>
<keyword evidence="2" id="KW-1133">Transmembrane helix</keyword>
<organism evidence="3">
    <name type="scientific">Noctiluca scintillans</name>
    <name type="common">Sea sparkle</name>
    <name type="synonym">Red tide dinoflagellate</name>
    <dbReference type="NCBI Taxonomy" id="2966"/>
    <lineage>
        <taxon>Eukaryota</taxon>
        <taxon>Sar</taxon>
        <taxon>Alveolata</taxon>
        <taxon>Dinophyceae</taxon>
        <taxon>Noctilucales</taxon>
        <taxon>Noctilucaceae</taxon>
        <taxon>Noctiluca</taxon>
    </lineage>
</organism>
<evidence type="ECO:0000313" key="3">
    <source>
        <dbReference type="EMBL" id="CAD8855917.1"/>
    </source>
</evidence>
<gene>
    <name evidence="3" type="ORF">NSCI0253_LOCUS30269</name>
</gene>
<protein>
    <submittedName>
        <fullName evidence="3">Uncharacterized protein</fullName>
    </submittedName>
</protein>
<evidence type="ECO:0000256" key="2">
    <source>
        <dbReference type="SAM" id="Phobius"/>
    </source>
</evidence>
<keyword evidence="2" id="KW-0812">Transmembrane</keyword>
<reference evidence="3" key="1">
    <citation type="submission" date="2021-01" db="EMBL/GenBank/DDBJ databases">
        <authorList>
            <person name="Corre E."/>
            <person name="Pelletier E."/>
            <person name="Niang G."/>
            <person name="Scheremetjew M."/>
            <person name="Finn R."/>
            <person name="Kale V."/>
            <person name="Holt S."/>
            <person name="Cochrane G."/>
            <person name="Meng A."/>
            <person name="Brown T."/>
            <person name="Cohen L."/>
        </authorList>
    </citation>
    <scope>NUCLEOTIDE SEQUENCE</scope>
</reference>
<evidence type="ECO:0000256" key="1">
    <source>
        <dbReference type="SAM" id="MobiDB-lite"/>
    </source>
</evidence>
<accession>A0A7S1AJ33</accession>
<keyword evidence="2" id="KW-0472">Membrane</keyword>
<feature type="compositionally biased region" description="Pro residues" evidence="1">
    <location>
        <begin position="18"/>
        <end position="30"/>
    </location>
</feature>
<feature type="region of interest" description="Disordered" evidence="1">
    <location>
        <begin position="1"/>
        <end position="36"/>
    </location>
</feature>
<sequence>MGPAAEPTVGGEQGVQPPGKPPAGKPPRGPPVHLQTHQWTIKELPRWRRIGAQWGGIIFFGSFCLIGYITKTYNEWQYQVLERDIDNYGRKRRIREREERDIE</sequence>